<dbReference type="AlphaFoldDB" id="A0A366XYB4"/>
<dbReference type="InterPro" id="IPR020904">
    <property type="entry name" value="Sc_DH/Rdtase_CS"/>
</dbReference>
<dbReference type="Pfam" id="PF00106">
    <property type="entry name" value="adh_short"/>
    <property type="match status" value="1"/>
</dbReference>
<dbReference type="InterPro" id="IPR051687">
    <property type="entry name" value="Peroxisomal_Beta-Oxidation"/>
</dbReference>
<evidence type="ECO:0000313" key="6">
    <source>
        <dbReference type="Proteomes" id="UP000253314"/>
    </source>
</evidence>
<dbReference type="FunFam" id="3.40.50.720:FF:000084">
    <property type="entry name" value="Short-chain dehydrogenase reductase"/>
    <property type="match status" value="1"/>
</dbReference>
<dbReference type="PROSITE" id="PS00061">
    <property type="entry name" value="ADH_SHORT"/>
    <property type="match status" value="1"/>
</dbReference>
<protein>
    <submittedName>
        <fullName evidence="5">SDR family NAD(P)-dependent oxidoreductase</fullName>
    </submittedName>
</protein>
<keyword evidence="2" id="KW-0560">Oxidoreductase</keyword>
<dbReference type="PANTHER" id="PTHR45024">
    <property type="entry name" value="DEHYDROGENASES, SHORT CHAIN"/>
    <property type="match status" value="1"/>
</dbReference>
<evidence type="ECO:0000256" key="3">
    <source>
        <dbReference type="RuleBase" id="RU000363"/>
    </source>
</evidence>
<evidence type="ECO:0000313" key="5">
    <source>
        <dbReference type="EMBL" id="RBW70887.1"/>
    </source>
</evidence>
<dbReference type="InterPro" id="IPR057326">
    <property type="entry name" value="KR_dom"/>
</dbReference>
<evidence type="ECO:0000259" key="4">
    <source>
        <dbReference type="SMART" id="SM00822"/>
    </source>
</evidence>
<dbReference type="EMBL" id="QOCW01000002">
    <property type="protein sequence ID" value="RBW70887.1"/>
    <property type="molecule type" value="Genomic_DNA"/>
</dbReference>
<reference evidence="5 6" key="1">
    <citation type="submission" date="2018-07" db="EMBL/GenBank/DDBJ databases">
        <title>Lottiidibacillus patelloidae gen. nov., sp. nov., isolated from the intestinal tract of a marine limpet and the reclassification of B. taeanensis BH030017T, B. algicola KMM 3737T and B. hwajinpoensis SW-72T as genus Lottiidibacillus.</title>
        <authorList>
            <person name="Liu R."/>
            <person name="Huang Z."/>
        </authorList>
    </citation>
    <scope>NUCLEOTIDE SEQUENCE [LARGE SCALE GENOMIC DNA]</scope>
    <source>
        <strain evidence="5 6">BH030017</strain>
    </source>
</reference>
<keyword evidence="6" id="KW-1185">Reference proteome</keyword>
<dbReference type="InterPro" id="IPR036291">
    <property type="entry name" value="NAD(P)-bd_dom_sf"/>
</dbReference>
<dbReference type="PANTHER" id="PTHR45024:SF2">
    <property type="entry name" value="SCP2 DOMAIN-CONTAINING PROTEIN"/>
    <property type="match status" value="1"/>
</dbReference>
<dbReference type="PRINTS" id="PR00080">
    <property type="entry name" value="SDRFAMILY"/>
</dbReference>
<dbReference type="GO" id="GO:0016491">
    <property type="term" value="F:oxidoreductase activity"/>
    <property type="evidence" value="ECO:0007669"/>
    <property type="project" value="UniProtKB-KW"/>
</dbReference>
<dbReference type="GO" id="GO:0008206">
    <property type="term" value="P:bile acid metabolic process"/>
    <property type="evidence" value="ECO:0007669"/>
    <property type="project" value="UniProtKB-ARBA"/>
</dbReference>
<dbReference type="PRINTS" id="PR00081">
    <property type="entry name" value="GDHRDH"/>
</dbReference>
<evidence type="ECO:0000256" key="1">
    <source>
        <dbReference type="ARBA" id="ARBA00006484"/>
    </source>
</evidence>
<dbReference type="Proteomes" id="UP000253314">
    <property type="component" value="Unassembled WGS sequence"/>
</dbReference>
<dbReference type="OrthoDB" id="5786478at2"/>
<feature type="domain" description="Ketoreductase" evidence="4">
    <location>
        <begin position="8"/>
        <end position="188"/>
    </location>
</feature>
<evidence type="ECO:0000256" key="2">
    <source>
        <dbReference type="ARBA" id="ARBA00023002"/>
    </source>
</evidence>
<dbReference type="SUPFAM" id="SSF51735">
    <property type="entry name" value="NAD(P)-binding Rossmann-fold domains"/>
    <property type="match status" value="1"/>
</dbReference>
<sequence>MVMLLQNKTAVITGSSRGIGREAAVEFAKQGANVIVNGRNEQTVQEVVQIIRNNGGKAVPVIGSVSDAKTAASLVKAAVFYFGKLDILVNNAGVTYDRISYKMTEEEWDDVINSHAKGTFLCSKAAVSHMKERGEGGSIINLTSLAGFQGTVGQLNYSAAKAAVNAMTWTLANELRRFQINVNAVAPAALTDMTKPIIEKVKKETEKSGTAFPDYWKIGTASEAARFITALASQSAAKLSGKIFSVNGSQLGMWEQSKHYNLYHSDQSLSIQEILQILKEIKDESQQQP</sequence>
<name>A0A366XYB4_9BACI</name>
<comment type="similarity">
    <text evidence="1 3">Belongs to the short-chain dehydrogenases/reductases (SDR) family.</text>
</comment>
<gene>
    <name evidence="5" type="ORF">DS031_02485</name>
</gene>
<organism evidence="5 6">
    <name type="scientific">Bacillus taeanensis</name>
    <dbReference type="NCBI Taxonomy" id="273032"/>
    <lineage>
        <taxon>Bacteria</taxon>
        <taxon>Bacillati</taxon>
        <taxon>Bacillota</taxon>
        <taxon>Bacilli</taxon>
        <taxon>Bacillales</taxon>
        <taxon>Bacillaceae</taxon>
        <taxon>Bacillus</taxon>
    </lineage>
</organism>
<proteinExistence type="inferred from homology"/>
<comment type="caution">
    <text evidence="5">The sequence shown here is derived from an EMBL/GenBank/DDBJ whole genome shotgun (WGS) entry which is preliminary data.</text>
</comment>
<dbReference type="InterPro" id="IPR002347">
    <property type="entry name" value="SDR_fam"/>
</dbReference>
<dbReference type="SMART" id="SM00822">
    <property type="entry name" value="PKS_KR"/>
    <property type="match status" value="1"/>
</dbReference>
<accession>A0A366XYB4</accession>
<dbReference type="Gene3D" id="3.40.50.720">
    <property type="entry name" value="NAD(P)-binding Rossmann-like Domain"/>
    <property type="match status" value="1"/>
</dbReference>